<dbReference type="Gene3D" id="1.25.40.10">
    <property type="entry name" value="Tetratricopeptide repeat domain"/>
    <property type="match status" value="1"/>
</dbReference>
<dbReference type="RefSeq" id="WP_025064401.1">
    <property type="nucleotide sequence ID" value="NZ_RAQK01000001.1"/>
</dbReference>
<dbReference type="InterPro" id="IPR051706">
    <property type="entry name" value="Glycosyltransferase_domain"/>
</dbReference>
<dbReference type="GO" id="GO:0000030">
    <property type="term" value="F:mannosyltransferase activity"/>
    <property type="evidence" value="ECO:0007669"/>
    <property type="project" value="TreeGrafter"/>
</dbReference>
<dbReference type="InterPro" id="IPR011990">
    <property type="entry name" value="TPR-like_helical_dom_sf"/>
</dbReference>
<dbReference type="Gene3D" id="3.90.550.20">
    <property type="match status" value="1"/>
</dbReference>
<evidence type="ECO:0000313" key="3">
    <source>
        <dbReference type="Proteomes" id="UP000284407"/>
    </source>
</evidence>
<dbReference type="PANTHER" id="PTHR32385:SF15">
    <property type="entry name" value="INOSITOL PHOSPHOCERAMIDE MANNOSYLTRANSFERASE 1"/>
    <property type="match status" value="1"/>
</dbReference>
<dbReference type="GO" id="GO:0016020">
    <property type="term" value="C:membrane"/>
    <property type="evidence" value="ECO:0007669"/>
    <property type="project" value="GOC"/>
</dbReference>
<sequence length="631" mass="68993">MAHFYFLKGAPEAANAVLVNAPEGYIATHSDVQRRADAAEAQGDAAGALQILGEAIGKGATPAPADIPAELALKYCEMAVQMGQTDAVRQILLEIIAVIDTLHDVILMRLVKLGERAEQLDVALAAINEIATRNRIRPSVAQFLVRRAHMVMDSAGSARLAQALEAKLQPSEQPEFRVFAAATLSGPDAALALARSGIQVPATVLETRIIAEQILGVGKSRLALRYLRRAINRWPNKAHLRALFMRACAANGDLAAGHVMLDALTAANPEVSVDLNRIELLVEGGHLEQAVAILEKRQARGLKAVASMRAIEIYLALGRYEDALKIESEVRRSPAIGRQTASHFGITLVGSRLKDQGLYREDAAHLRSTGMAEDEITRRMARKFFYPAKFIIDDWLKGADISDPAKATTGNIPRNVMQYWNAPLPPAEVQAVMESWRVPGFEHTVYDRLSALAFLRKNFGEKHVHAFSLANSAAEECDFLRLCLLYKFGGIYVDADDRLNSDPSALLAQGNGMIVVRETMGAIANNLICARPGHPVLNNAIALAGRSLLNRENDNTWSKTGPGLMTRAIALYLHATDDAESRNDLTIITTQMMRRHVQPHVRLSYKTTAHYWNARDGRVSDQIVAALSRIG</sequence>
<evidence type="ECO:0000256" key="1">
    <source>
        <dbReference type="ARBA" id="ARBA00022679"/>
    </source>
</evidence>
<dbReference type="STRING" id="1443111.Z949_4118"/>
<protein>
    <submittedName>
        <fullName evidence="2">Glycosyl transferase-like sugar-binding protein</fullName>
    </submittedName>
</protein>
<dbReference type="Pfam" id="PF04488">
    <property type="entry name" value="Gly_transf_sug"/>
    <property type="match status" value="1"/>
</dbReference>
<dbReference type="InterPro" id="IPR007577">
    <property type="entry name" value="GlycoTrfase_DXD_sugar-bd_CS"/>
</dbReference>
<dbReference type="SUPFAM" id="SSF53448">
    <property type="entry name" value="Nucleotide-diphospho-sugar transferases"/>
    <property type="match status" value="1"/>
</dbReference>
<keyword evidence="1 2" id="KW-0808">Transferase</keyword>
<dbReference type="EMBL" id="RAQK01000001">
    <property type="protein sequence ID" value="RKE97477.1"/>
    <property type="molecule type" value="Genomic_DNA"/>
</dbReference>
<dbReference type="Proteomes" id="UP000284407">
    <property type="component" value="Unassembled WGS sequence"/>
</dbReference>
<reference evidence="2 3" key="1">
    <citation type="submission" date="2018-09" db="EMBL/GenBank/DDBJ databases">
        <title>Genomic Encyclopedia of Archaeal and Bacterial Type Strains, Phase II (KMG-II): from individual species to whole genera.</title>
        <authorList>
            <person name="Goeker M."/>
        </authorList>
    </citation>
    <scope>NUCLEOTIDE SEQUENCE [LARGE SCALE GENOMIC DNA]</scope>
    <source>
        <strain evidence="2 3">DSM 11458</strain>
    </source>
</reference>
<dbReference type="PANTHER" id="PTHR32385">
    <property type="entry name" value="MANNOSYL PHOSPHORYLINOSITOL CERAMIDE SYNTHASE"/>
    <property type="match status" value="1"/>
</dbReference>
<name>A0A420DTP3_9RHOB</name>
<evidence type="ECO:0000313" key="2">
    <source>
        <dbReference type="EMBL" id="RKE97477.1"/>
    </source>
</evidence>
<dbReference type="AlphaFoldDB" id="A0A420DTP3"/>
<dbReference type="GO" id="GO:0051999">
    <property type="term" value="P:mannosyl-inositol phosphorylceramide biosynthetic process"/>
    <property type="evidence" value="ECO:0007669"/>
    <property type="project" value="TreeGrafter"/>
</dbReference>
<organism evidence="2 3">
    <name type="scientific">Sulfitobacter guttiformis</name>
    <dbReference type="NCBI Taxonomy" id="74349"/>
    <lineage>
        <taxon>Bacteria</taxon>
        <taxon>Pseudomonadati</taxon>
        <taxon>Pseudomonadota</taxon>
        <taxon>Alphaproteobacteria</taxon>
        <taxon>Rhodobacterales</taxon>
        <taxon>Roseobacteraceae</taxon>
        <taxon>Sulfitobacter</taxon>
    </lineage>
</organism>
<keyword evidence="3" id="KW-1185">Reference proteome</keyword>
<proteinExistence type="predicted"/>
<gene>
    <name evidence="2" type="ORF">C8N30_2082</name>
</gene>
<dbReference type="OrthoDB" id="146908at2"/>
<dbReference type="InterPro" id="IPR029044">
    <property type="entry name" value="Nucleotide-diphossugar_trans"/>
</dbReference>
<accession>A0A420DTP3</accession>
<comment type="caution">
    <text evidence="2">The sequence shown here is derived from an EMBL/GenBank/DDBJ whole genome shotgun (WGS) entry which is preliminary data.</text>
</comment>